<dbReference type="PANTHER" id="PTHR12459">
    <property type="entry name" value="TRANSMEMBRANE PROTEIN 135-RELATED"/>
    <property type="match status" value="1"/>
</dbReference>
<accession>A0ABR3ZM06</accession>
<protein>
    <recommendedName>
        <fullName evidence="5">Integral membrane protein</fullName>
    </recommendedName>
</protein>
<dbReference type="InterPro" id="IPR026749">
    <property type="entry name" value="Tmem135"/>
</dbReference>
<dbReference type="Proteomes" id="UP001583186">
    <property type="component" value="Unassembled WGS sequence"/>
</dbReference>
<feature type="compositionally biased region" description="Polar residues" evidence="1">
    <location>
        <begin position="192"/>
        <end position="204"/>
    </location>
</feature>
<name>A0ABR3ZM06_9PEZI</name>
<evidence type="ECO:0000256" key="2">
    <source>
        <dbReference type="SAM" id="Phobius"/>
    </source>
</evidence>
<evidence type="ECO:0000313" key="4">
    <source>
        <dbReference type="Proteomes" id="UP001583186"/>
    </source>
</evidence>
<keyword evidence="2" id="KW-1133">Transmembrane helix</keyword>
<reference evidence="3 4" key="1">
    <citation type="journal article" date="2024" name="IMA Fungus">
        <title>IMA Genome - F19 : A genome assembly and annotation guide to empower mycologists, including annotated draft genome sequences of Ceratocystis pirilliformis, Diaporthe australafricana, Fusarium ophioides, Paecilomyces lecythidis, and Sporothrix stenoceras.</title>
        <authorList>
            <person name="Aylward J."/>
            <person name="Wilson A.M."/>
            <person name="Visagie C.M."/>
            <person name="Spraker J."/>
            <person name="Barnes I."/>
            <person name="Buitendag C."/>
            <person name="Ceriani C."/>
            <person name="Del Mar Angel L."/>
            <person name="du Plessis D."/>
            <person name="Fuchs T."/>
            <person name="Gasser K."/>
            <person name="Kramer D."/>
            <person name="Li W."/>
            <person name="Munsamy K."/>
            <person name="Piso A."/>
            <person name="Price J.L."/>
            <person name="Sonnekus B."/>
            <person name="Thomas C."/>
            <person name="van der Nest A."/>
            <person name="van Dijk A."/>
            <person name="van Heerden A."/>
            <person name="van Vuuren N."/>
            <person name="Yilmaz N."/>
            <person name="Duong T.A."/>
            <person name="van der Merwe N.A."/>
            <person name="Wingfield M.J."/>
            <person name="Wingfield B.D."/>
        </authorList>
    </citation>
    <scope>NUCLEOTIDE SEQUENCE [LARGE SCALE GENOMIC DNA]</scope>
    <source>
        <strain evidence="3 4">CMW 5346</strain>
    </source>
</reference>
<evidence type="ECO:0000256" key="1">
    <source>
        <dbReference type="SAM" id="MobiDB-lite"/>
    </source>
</evidence>
<comment type="caution">
    <text evidence="3">The sequence shown here is derived from an EMBL/GenBank/DDBJ whole genome shotgun (WGS) entry which is preliminary data.</text>
</comment>
<evidence type="ECO:0008006" key="5">
    <source>
        <dbReference type="Google" id="ProtNLM"/>
    </source>
</evidence>
<proteinExistence type="predicted"/>
<dbReference type="EMBL" id="JAWCUI010000008">
    <property type="protein sequence ID" value="KAL1900883.1"/>
    <property type="molecule type" value="Genomic_DNA"/>
</dbReference>
<sequence>MSLAAHPVVAFAADRPSPAPRILVMPSWSDTAQAPRGGRSRAGLDSVIPAPLQPLVRAYLLGYASSVGPRLLTVLLTYFTALRRKRRGLPLAQSEKASFAYLRDSVQHILRAGLEWRRFPTFCATLVGGSTLLEIPFRKLLAQLAPKLSLVARTRLSRWLAAFVAAYGSLCLLQSKQTPGFTETAVVTPDTSAATTQANKTSKTGDTKAATANSSATPTTITIPYAGRTLDLTLFAVTRALDVIVGELWARRKARRVAVGSWSGLEALIGRLTDPTIFSASSALVMWAWFYVPSRLPHAYNKWITSAAAVDSRLINALRLCRDSRLQYGKDMGLDARLLEGMSRDYNWPLSWGDPAVTIPFPCTMVHMDCGPSCERHAMMRMWRSWRWSMATYLPLSLLLVLRKPYRNPRGVLRAILSAMRSSAFLGAFITLFFYGVCLARTRIGPLILGKSVAARQMIDSGLCTAVGCGLCGWSILVERASRRKDMGLFVAPRALATLLPRRYSLDKQWRETLVFAASTAVVFTAIQENPKRVRGVMGGILKTVLVP</sequence>
<feature type="transmembrane region" description="Helical" evidence="2">
    <location>
        <begin position="454"/>
        <end position="477"/>
    </location>
</feature>
<keyword evidence="2" id="KW-0472">Membrane</keyword>
<feature type="transmembrane region" description="Helical" evidence="2">
    <location>
        <begin position="385"/>
        <end position="402"/>
    </location>
</feature>
<keyword evidence="2" id="KW-0812">Transmembrane</keyword>
<keyword evidence="4" id="KW-1185">Reference proteome</keyword>
<gene>
    <name evidence="3" type="ORF">Sste5346_001944</name>
</gene>
<dbReference type="PANTHER" id="PTHR12459:SF15">
    <property type="entry name" value="TRANSMEMBRANE PROTEIN 135"/>
    <property type="match status" value="1"/>
</dbReference>
<organism evidence="3 4">
    <name type="scientific">Sporothrix stenoceras</name>
    <dbReference type="NCBI Taxonomy" id="5173"/>
    <lineage>
        <taxon>Eukaryota</taxon>
        <taxon>Fungi</taxon>
        <taxon>Dikarya</taxon>
        <taxon>Ascomycota</taxon>
        <taxon>Pezizomycotina</taxon>
        <taxon>Sordariomycetes</taxon>
        <taxon>Sordariomycetidae</taxon>
        <taxon>Ophiostomatales</taxon>
        <taxon>Ophiostomataceae</taxon>
        <taxon>Sporothrix</taxon>
    </lineage>
</organism>
<feature type="transmembrane region" description="Helical" evidence="2">
    <location>
        <begin position="423"/>
        <end position="442"/>
    </location>
</feature>
<feature type="region of interest" description="Disordered" evidence="1">
    <location>
        <begin position="192"/>
        <end position="213"/>
    </location>
</feature>
<evidence type="ECO:0000313" key="3">
    <source>
        <dbReference type="EMBL" id="KAL1900883.1"/>
    </source>
</evidence>